<evidence type="ECO:0000256" key="1">
    <source>
        <dbReference type="SAM" id="Phobius"/>
    </source>
</evidence>
<keyword evidence="3" id="KW-1185">Reference proteome</keyword>
<feature type="transmembrane region" description="Helical" evidence="1">
    <location>
        <begin position="12"/>
        <end position="31"/>
    </location>
</feature>
<sequence length="202" mass="22369">MSADQPQKLTFSPVGAMVAIILLGIGFVGRLQIQSQESDMLTQRNHEPIRNIARIDDESVPLDGGGLQFTPAGGWTVLQVTGEPDLGLVVIHPASGCLARLKPIGQNELVSPAAWQEIQYTDVTVHWMVDMEENEREQKTSSDLPSKASAWRFPYRQRVLYGRIEMPQGNFLLQVCVGRPAACRDWKEGPLADLCNGFKALR</sequence>
<keyword evidence="1" id="KW-0812">Transmembrane</keyword>
<keyword evidence="1" id="KW-0472">Membrane</keyword>
<evidence type="ECO:0000313" key="2">
    <source>
        <dbReference type="EMBL" id="TWU05558.1"/>
    </source>
</evidence>
<keyword evidence="1" id="KW-1133">Transmembrane helix</keyword>
<proteinExistence type="predicted"/>
<organism evidence="2 3">
    <name type="scientific">Stieleria varia</name>
    <dbReference type="NCBI Taxonomy" id="2528005"/>
    <lineage>
        <taxon>Bacteria</taxon>
        <taxon>Pseudomonadati</taxon>
        <taxon>Planctomycetota</taxon>
        <taxon>Planctomycetia</taxon>
        <taxon>Pirellulales</taxon>
        <taxon>Pirellulaceae</taxon>
        <taxon>Stieleria</taxon>
    </lineage>
</organism>
<evidence type="ECO:0000313" key="3">
    <source>
        <dbReference type="Proteomes" id="UP000320176"/>
    </source>
</evidence>
<protein>
    <submittedName>
        <fullName evidence="2">Uncharacterized protein</fullName>
    </submittedName>
</protein>
<dbReference type="Proteomes" id="UP000320176">
    <property type="component" value="Unassembled WGS sequence"/>
</dbReference>
<gene>
    <name evidence="2" type="ORF">Pla52n_12720</name>
</gene>
<dbReference type="RefSeq" id="WP_146518791.1">
    <property type="nucleotide sequence ID" value="NZ_CP151726.1"/>
</dbReference>
<name>A0A5C6B0X1_9BACT</name>
<reference evidence="2 3" key="1">
    <citation type="submission" date="2019-02" db="EMBL/GenBank/DDBJ databases">
        <title>Deep-cultivation of Planctomycetes and their phenomic and genomic characterization uncovers novel biology.</title>
        <authorList>
            <person name="Wiegand S."/>
            <person name="Jogler M."/>
            <person name="Boedeker C."/>
            <person name="Pinto D."/>
            <person name="Vollmers J."/>
            <person name="Rivas-Marin E."/>
            <person name="Kohn T."/>
            <person name="Peeters S.H."/>
            <person name="Heuer A."/>
            <person name="Rast P."/>
            <person name="Oberbeckmann S."/>
            <person name="Bunk B."/>
            <person name="Jeske O."/>
            <person name="Meyerdierks A."/>
            <person name="Storesund J.E."/>
            <person name="Kallscheuer N."/>
            <person name="Luecker S."/>
            <person name="Lage O.M."/>
            <person name="Pohl T."/>
            <person name="Merkel B.J."/>
            <person name="Hornburger P."/>
            <person name="Mueller R.-W."/>
            <person name="Bruemmer F."/>
            <person name="Labrenz M."/>
            <person name="Spormann A.M."/>
            <person name="Op Den Camp H."/>
            <person name="Overmann J."/>
            <person name="Amann R."/>
            <person name="Jetten M.S.M."/>
            <person name="Mascher T."/>
            <person name="Medema M.H."/>
            <person name="Devos D.P."/>
            <person name="Kaster A.-K."/>
            <person name="Ovreas L."/>
            <person name="Rohde M."/>
            <person name="Galperin M.Y."/>
            <person name="Jogler C."/>
        </authorList>
    </citation>
    <scope>NUCLEOTIDE SEQUENCE [LARGE SCALE GENOMIC DNA]</scope>
    <source>
        <strain evidence="2 3">Pla52n</strain>
    </source>
</reference>
<dbReference type="EMBL" id="SJPN01000002">
    <property type="protein sequence ID" value="TWU05558.1"/>
    <property type="molecule type" value="Genomic_DNA"/>
</dbReference>
<dbReference type="AlphaFoldDB" id="A0A5C6B0X1"/>
<accession>A0A5C6B0X1</accession>
<comment type="caution">
    <text evidence="2">The sequence shown here is derived from an EMBL/GenBank/DDBJ whole genome shotgun (WGS) entry which is preliminary data.</text>
</comment>